<evidence type="ECO:0000313" key="1">
    <source>
        <dbReference type="Proteomes" id="UP000036681"/>
    </source>
</evidence>
<reference evidence="2" key="1">
    <citation type="submission" date="2017-02" db="UniProtKB">
        <authorList>
            <consortium name="WormBaseParasite"/>
        </authorList>
    </citation>
    <scope>IDENTIFICATION</scope>
</reference>
<protein>
    <submittedName>
        <fullName evidence="2">RNA-directed DNA polymerase from mobile element jockey</fullName>
    </submittedName>
</protein>
<accession>A0A0M3IQN2</accession>
<evidence type="ECO:0000313" key="2">
    <source>
        <dbReference type="WBParaSite" id="ALUE_0002106001-mRNA-1"/>
    </source>
</evidence>
<proteinExistence type="predicted"/>
<dbReference type="Proteomes" id="UP000036681">
    <property type="component" value="Unplaced"/>
</dbReference>
<dbReference type="AlphaFoldDB" id="A0A0M3IQN2"/>
<dbReference type="WBParaSite" id="ALUE_0002106001-mRNA-1">
    <property type="protein sequence ID" value="ALUE_0002106001-mRNA-1"/>
    <property type="gene ID" value="ALUE_0002106001"/>
</dbReference>
<keyword evidence="1" id="KW-1185">Reference proteome</keyword>
<name>A0A0M3IQN2_ASCLU</name>
<sequence length="88" mass="10244">ANVVREPDISDERLRASCLRENKSRIFTSWDKSLNILRTVYTIQHDFCLDLFAPLPPPPIAIDRLNKLVDEKLMSHNGCRSDHIFHSR</sequence>
<organism evidence="1 2">
    <name type="scientific">Ascaris lumbricoides</name>
    <name type="common">Giant roundworm</name>
    <dbReference type="NCBI Taxonomy" id="6252"/>
    <lineage>
        <taxon>Eukaryota</taxon>
        <taxon>Metazoa</taxon>
        <taxon>Ecdysozoa</taxon>
        <taxon>Nematoda</taxon>
        <taxon>Chromadorea</taxon>
        <taxon>Rhabditida</taxon>
        <taxon>Spirurina</taxon>
        <taxon>Ascaridomorpha</taxon>
        <taxon>Ascaridoidea</taxon>
        <taxon>Ascarididae</taxon>
        <taxon>Ascaris</taxon>
    </lineage>
</organism>